<evidence type="ECO:0000313" key="3">
    <source>
        <dbReference type="EMBL" id="KAI7740600.1"/>
    </source>
</evidence>
<feature type="region of interest" description="Disordered" evidence="1">
    <location>
        <begin position="24"/>
        <end position="54"/>
    </location>
</feature>
<keyword evidence="4" id="KW-1185">Reference proteome</keyword>
<dbReference type="AlphaFoldDB" id="A0AAD5CGR0"/>
<evidence type="ECO:0000259" key="2">
    <source>
        <dbReference type="Pfam" id="PF03101"/>
    </source>
</evidence>
<dbReference type="Proteomes" id="UP001206925">
    <property type="component" value="Unassembled WGS sequence"/>
</dbReference>
<protein>
    <recommendedName>
        <fullName evidence="2">FAR1 domain-containing protein</fullName>
    </recommendedName>
</protein>
<dbReference type="EMBL" id="JAMZMK010008394">
    <property type="protein sequence ID" value="KAI7740600.1"/>
    <property type="molecule type" value="Genomic_DNA"/>
</dbReference>
<feature type="domain" description="FAR1" evidence="2">
    <location>
        <begin position="136"/>
        <end position="227"/>
    </location>
</feature>
<dbReference type="Pfam" id="PF03101">
    <property type="entry name" value="FAR1"/>
    <property type="match status" value="1"/>
</dbReference>
<dbReference type="PANTHER" id="PTHR47718">
    <property type="entry name" value="OS01G0519700 PROTEIN"/>
    <property type="match status" value="1"/>
</dbReference>
<organism evidence="3 4">
    <name type="scientific">Ambrosia artemisiifolia</name>
    <name type="common">Common ragweed</name>
    <dbReference type="NCBI Taxonomy" id="4212"/>
    <lineage>
        <taxon>Eukaryota</taxon>
        <taxon>Viridiplantae</taxon>
        <taxon>Streptophyta</taxon>
        <taxon>Embryophyta</taxon>
        <taxon>Tracheophyta</taxon>
        <taxon>Spermatophyta</taxon>
        <taxon>Magnoliopsida</taxon>
        <taxon>eudicotyledons</taxon>
        <taxon>Gunneridae</taxon>
        <taxon>Pentapetalae</taxon>
        <taxon>asterids</taxon>
        <taxon>campanulids</taxon>
        <taxon>Asterales</taxon>
        <taxon>Asteraceae</taxon>
        <taxon>Asteroideae</taxon>
        <taxon>Heliantheae alliance</taxon>
        <taxon>Heliantheae</taxon>
        <taxon>Ambrosia</taxon>
    </lineage>
</organism>
<proteinExistence type="predicted"/>
<evidence type="ECO:0000256" key="1">
    <source>
        <dbReference type="SAM" id="MobiDB-lite"/>
    </source>
</evidence>
<dbReference type="InterPro" id="IPR004330">
    <property type="entry name" value="FAR1_DNA_bnd_dom"/>
</dbReference>
<sequence length="384" mass="43197">MDDPNDGAHGIEFFTEQDLQDVARFLAGGPPPSSEAENGSLESNLRLAPDKGERVVDESEETIGGVFSLEEGSSSADQVNISPISQPAHVEEDGSGWAYWFTSNGTRYSKPIVDESIKPDMKSKFREWQDVVQMNETYAENCGFSTRIGSVKRVKGIVTLRYILCSKSGKPQTKRKFDSLDETSLKIRQSTFQVCDCEASVRAKLCNVTLSWAIYHFEESHNHMLVPLYNRDLTKIGRKLDFATKEFIHRVSLNKVGPSVAHKMQVSLKGGHHNVKGTLVVGGAHDNSEVRAAIHKLVWNVYIKPSTFESRWEKLLDKYGLEDHEWLRDMFNMREMWVPACFREIPMSCLMKTTSRCESSNASFKVNSSWANTLAQLGSTPTVM</sequence>
<reference evidence="3" key="1">
    <citation type="submission" date="2022-06" db="EMBL/GenBank/DDBJ databases">
        <title>Uncovering the hologenomic basis of an extraordinary plant invasion.</title>
        <authorList>
            <person name="Bieker V.C."/>
            <person name="Martin M.D."/>
            <person name="Gilbert T."/>
            <person name="Hodgins K."/>
            <person name="Battlay P."/>
            <person name="Petersen B."/>
            <person name="Wilson J."/>
        </authorList>
    </citation>
    <scope>NUCLEOTIDE SEQUENCE</scope>
    <source>
        <strain evidence="3">AA19_3_7</strain>
        <tissue evidence="3">Leaf</tissue>
    </source>
</reference>
<comment type="caution">
    <text evidence="3">The sequence shown here is derived from an EMBL/GenBank/DDBJ whole genome shotgun (WGS) entry which is preliminary data.</text>
</comment>
<name>A0AAD5CGR0_AMBAR</name>
<gene>
    <name evidence="3" type="ORF">M8C21_004504</name>
</gene>
<accession>A0AAD5CGR0</accession>
<evidence type="ECO:0000313" key="4">
    <source>
        <dbReference type="Proteomes" id="UP001206925"/>
    </source>
</evidence>
<dbReference type="PANTHER" id="PTHR47718:SF12">
    <property type="entry name" value="PROTEIN FAR1-RELATED SEQUENCE"/>
    <property type="match status" value="1"/>
</dbReference>